<keyword evidence="3" id="KW-1185">Reference proteome</keyword>
<dbReference type="EMBL" id="JABAHY010000001">
    <property type="protein sequence ID" value="NLS08630.1"/>
    <property type="molecule type" value="Genomic_DNA"/>
</dbReference>
<sequence>MHTNNSSHHRRGRGGRPPRQGNYPHKLAPVFHRDMDRQQFAKAMLLIAFYHHTQEDRGQVITLEEGGCDAAAET</sequence>
<dbReference type="AlphaFoldDB" id="A0A7X8TH48"/>
<reference evidence="2 3" key="1">
    <citation type="submission" date="2020-04" db="EMBL/GenBank/DDBJ databases">
        <title>Nesterenkonia sp. nov., isolated from marine sediment.</title>
        <authorList>
            <person name="Zhang G."/>
        </authorList>
    </citation>
    <scope>NUCLEOTIDE SEQUENCE [LARGE SCALE GENOMIC DNA]</scope>
    <source>
        <strain evidence="2 3">MY13</strain>
    </source>
</reference>
<dbReference type="Proteomes" id="UP000523139">
    <property type="component" value="Unassembled WGS sequence"/>
</dbReference>
<evidence type="ECO:0000256" key="1">
    <source>
        <dbReference type="SAM" id="MobiDB-lite"/>
    </source>
</evidence>
<organism evidence="2 3">
    <name type="scientific">Nesterenkonia sedimenti</name>
    <dbReference type="NCBI Taxonomy" id="1463632"/>
    <lineage>
        <taxon>Bacteria</taxon>
        <taxon>Bacillati</taxon>
        <taxon>Actinomycetota</taxon>
        <taxon>Actinomycetes</taxon>
        <taxon>Micrococcales</taxon>
        <taxon>Micrococcaceae</taxon>
        <taxon>Nesterenkonia</taxon>
    </lineage>
</organism>
<proteinExistence type="predicted"/>
<evidence type="ECO:0000313" key="3">
    <source>
        <dbReference type="Proteomes" id="UP000523139"/>
    </source>
</evidence>
<dbReference type="RefSeq" id="WP_168886123.1">
    <property type="nucleotide sequence ID" value="NZ_JABAHY010000001.1"/>
</dbReference>
<feature type="compositionally biased region" description="Basic residues" evidence="1">
    <location>
        <begin position="7"/>
        <end position="16"/>
    </location>
</feature>
<name>A0A7X8TH48_9MICC</name>
<evidence type="ECO:0000313" key="2">
    <source>
        <dbReference type="EMBL" id="NLS08630.1"/>
    </source>
</evidence>
<protein>
    <submittedName>
        <fullName evidence="2">Uncharacterized protein</fullName>
    </submittedName>
</protein>
<comment type="caution">
    <text evidence="2">The sequence shown here is derived from an EMBL/GenBank/DDBJ whole genome shotgun (WGS) entry which is preliminary data.</text>
</comment>
<accession>A0A7X8TH48</accession>
<feature type="region of interest" description="Disordered" evidence="1">
    <location>
        <begin position="1"/>
        <end position="26"/>
    </location>
</feature>
<gene>
    <name evidence="2" type="ORF">HGQ17_01140</name>
</gene>